<gene>
    <name evidence="1" type="primary">smg</name>
    <name evidence="2" type="ORF">H0A74_04025</name>
</gene>
<dbReference type="PANTHER" id="PTHR38692:SF1">
    <property type="entry name" value="PROTEIN SMG"/>
    <property type="match status" value="1"/>
</dbReference>
<dbReference type="InterPro" id="IPR007456">
    <property type="entry name" value="Smg"/>
</dbReference>
<dbReference type="PANTHER" id="PTHR38692">
    <property type="entry name" value="PROTEIN SMG"/>
    <property type="match status" value="1"/>
</dbReference>
<dbReference type="HAMAP" id="MF_00598">
    <property type="entry name" value="Smg"/>
    <property type="match status" value="1"/>
</dbReference>
<name>A0A853G8Y5_9GAMM</name>
<evidence type="ECO:0000313" key="2">
    <source>
        <dbReference type="EMBL" id="NYT52719.1"/>
    </source>
</evidence>
<sequence>MTNNILDVLTYMFDYLFEEAEQDATHEIDNTELKAHLSDIGFDTTGIDKALSWLEKIATIQDGKIKPFKTTYQGSIRIYTKTEKIKLNAKSRGFLLFMENIGQLNGNQREMIIDQIMLLGDTSISLEDLKWVVMMVLGNSVDSETSTQWLESIVFLDENRTIQ</sequence>
<proteinExistence type="inferred from homology"/>
<reference evidence="2 3" key="1">
    <citation type="submission" date="2020-05" db="EMBL/GenBank/DDBJ databases">
        <title>Horizontal transmission and recombination maintain forever young bacterial symbiont genomes.</title>
        <authorList>
            <person name="Russell S.L."/>
            <person name="Pepper-Tunick E."/>
            <person name="Svedberg J."/>
            <person name="Byrne A."/>
            <person name="Ruelas Castillo J."/>
            <person name="Vollmers C."/>
            <person name="Beinart R.A."/>
            <person name="Corbett-Detig R."/>
        </authorList>
    </citation>
    <scope>NUCLEOTIDE SEQUENCE [LARGE SCALE GENOMIC DNA]</scope>
    <source>
        <strain evidence="2">Monterey_2004</strain>
    </source>
</reference>
<organism evidence="2 3">
    <name type="scientific">Candidatus Vesicomyosocius endoextente</name>
    <dbReference type="NCBI Taxonomy" id="2738853"/>
    <lineage>
        <taxon>Bacteria</taxon>
        <taxon>Pseudomonadati</taxon>
        <taxon>Pseudomonadota</taxon>
        <taxon>Gammaproteobacteria</taxon>
        <taxon>Candidatus Pseudothioglobaceae</taxon>
        <taxon>Candidatus Vesicomyidisocius</taxon>
    </lineage>
</organism>
<accession>A0A853G8Y5</accession>
<comment type="caution">
    <text evidence="2">The sequence shown here is derived from an EMBL/GenBank/DDBJ whole genome shotgun (WGS) entry which is preliminary data.</text>
</comment>
<dbReference type="AlphaFoldDB" id="A0A853G8Y5"/>
<dbReference type="Proteomes" id="UP000525329">
    <property type="component" value="Unassembled WGS sequence"/>
</dbReference>
<protein>
    <recommendedName>
        <fullName evidence="1">Protein Smg homolog</fullName>
    </recommendedName>
</protein>
<evidence type="ECO:0000256" key="1">
    <source>
        <dbReference type="HAMAP-Rule" id="MF_00598"/>
    </source>
</evidence>
<evidence type="ECO:0000313" key="3">
    <source>
        <dbReference type="Proteomes" id="UP000525329"/>
    </source>
</evidence>
<dbReference type="Pfam" id="PF04361">
    <property type="entry name" value="DUF494"/>
    <property type="match status" value="1"/>
</dbReference>
<dbReference type="EMBL" id="JACCHU010000002">
    <property type="protein sequence ID" value="NYT52719.1"/>
    <property type="molecule type" value="Genomic_DNA"/>
</dbReference>
<comment type="similarity">
    <text evidence="1">Belongs to the Smg family.</text>
</comment>